<dbReference type="RefSeq" id="WP_058452319.1">
    <property type="nucleotide sequence ID" value="NZ_CAAAIB010000011.1"/>
</dbReference>
<dbReference type="InterPro" id="IPR030390">
    <property type="entry name" value="MeTrfase_TrmA_AS"/>
</dbReference>
<evidence type="ECO:0000256" key="5">
    <source>
        <dbReference type="ARBA" id="ARBA00022691"/>
    </source>
</evidence>
<evidence type="ECO:0000256" key="4">
    <source>
        <dbReference type="ARBA" id="ARBA00022679"/>
    </source>
</evidence>
<feature type="binding site" evidence="11 12">
    <location>
        <position position="305"/>
    </location>
    <ligand>
        <name>S-adenosyl-L-methionine</name>
        <dbReference type="ChEBI" id="CHEBI:59789"/>
    </ligand>
</feature>
<feature type="domain" description="TRAM" evidence="14">
    <location>
        <begin position="6"/>
        <end position="64"/>
    </location>
</feature>
<dbReference type="InterPro" id="IPR029063">
    <property type="entry name" value="SAM-dependent_MTases_sf"/>
</dbReference>
<dbReference type="PATRIC" id="fig|466.6.peg.1633"/>
<feature type="binding site" evidence="11 12">
    <location>
        <position position="374"/>
    </location>
    <ligand>
        <name>S-adenosyl-L-methionine</name>
        <dbReference type="ChEBI" id="CHEBI:59789"/>
    </ligand>
</feature>
<dbReference type="PROSITE" id="PS01230">
    <property type="entry name" value="TRMA_1"/>
    <property type="match status" value="1"/>
</dbReference>
<dbReference type="InterPro" id="IPR001566">
    <property type="entry name" value="23S_rRNA_MeTrfase_RlmD"/>
</dbReference>
<dbReference type="GO" id="GO:0051539">
    <property type="term" value="F:4 iron, 4 sulfur cluster binding"/>
    <property type="evidence" value="ECO:0007669"/>
    <property type="project" value="UniProtKB-KW"/>
</dbReference>
<comment type="caution">
    <text evidence="15">The sequence shown here is derived from an EMBL/GenBank/DDBJ whole genome shotgun (WGS) entry which is preliminary data.</text>
</comment>
<keyword evidence="3 11" id="KW-0489">Methyltransferase</keyword>
<dbReference type="Pfam" id="PF01938">
    <property type="entry name" value="TRAM"/>
    <property type="match status" value="1"/>
</dbReference>
<dbReference type="NCBIfam" id="TIGR00479">
    <property type="entry name" value="rumA"/>
    <property type="match status" value="1"/>
</dbReference>
<dbReference type="FunFam" id="3.40.50.150:FF:000009">
    <property type="entry name" value="23S rRNA (Uracil(1939)-C(5))-methyltransferase RlmD"/>
    <property type="match status" value="1"/>
</dbReference>
<dbReference type="InterPro" id="IPR030391">
    <property type="entry name" value="MeTrfase_TrmA_CS"/>
</dbReference>
<dbReference type="SUPFAM" id="SSF50249">
    <property type="entry name" value="Nucleic acid-binding proteins"/>
    <property type="match status" value="1"/>
</dbReference>
<evidence type="ECO:0000256" key="13">
    <source>
        <dbReference type="PROSITE-ProRule" id="PRU10015"/>
    </source>
</evidence>
<dbReference type="AlphaFoldDB" id="A0A0W0W2Q2"/>
<name>A0A0W0W2Q2_9GAMM</name>
<dbReference type="Pfam" id="PF05958">
    <property type="entry name" value="tRNA_U5-meth_tr"/>
    <property type="match status" value="1"/>
</dbReference>
<dbReference type="Gene3D" id="3.40.50.150">
    <property type="entry name" value="Vaccinia Virus protein VP39"/>
    <property type="match status" value="1"/>
</dbReference>
<dbReference type="OrthoDB" id="9804590at2"/>
<feature type="active site" evidence="13">
    <location>
        <position position="400"/>
    </location>
</feature>
<dbReference type="GO" id="GO:0005506">
    <property type="term" value="F:iron ion binding"/>
    <property type="evidence" value="ECO:0007669"/>
    <property type="project" value="UniProtKB-UniRule"/>
</dbReference>
<comment type="catalytic activity">
    <reaction evidence="9 11">
        <text>uridine(1939) in 23S rRNA + S-adenosyl-L-methionine = 5-methyluridine(1939) in 23S rRNA + S-adenosyl-L-homocysteine + H(+)</text>
        <dbReference type="Rhea" id="RHEA:42908"/>
        <dbReference type="Rhea" id="RHEA-COMP:10278"/>
        <dbReference type="Rhea" id="RHEA-COMP:10279"/>
        <dbReference type="ChEBI" id="CHEBI:15378"/>
        <dbReference type="ChEBI" id="CHEBI:57856"/>
        <dbReference type="ChEBI" id="CHEBI:59789"/>
        <dbReference type="ChEBI" id="CHEBI:65315"/>
        <dbReference type="ChEBI" id="CHEBI:74447"/>
        <dbReference type="EC" id="2.1.1.190"/>
    </reaction>
</comment>
<feature type="binding site" evidence="11 12">
    <location>
        <position position="276"/>
    </location>
    <ligand>
        <name>S-adenosyl-L-methionine</name>
        <dbReference type="ChEBI" id="CHEBI:59789"/>
    </ligand>
</feature>
<dbReference type="EC" id="2.1.1.190" evidence="11"/>
<comment type="function">
    <text evidence="10 11">Catalyzes the formation of 5-methyl-uridine at position 1939 (m5U1939) in 23S rRNA.</text>
</comment>
<dbReference type="Gene3D" id="2.40.50.1070">
    <property type="match status" value="1"/>
</dbReference>
<keyword evidence="7 11" id="KW-0408">Iron</keyword>
<evidence type="ECO:0000256" key="2">
    <source>
        <dbReference type="ARBA" id="ARBA00022552"/>
    </source>
</evidence>
<reference evidence="15 16" key="1">
    <citation type="submission" date="2015-11" db="EMBL/GenBank/DDBJ databases">
        <title>Genomic analysis of 38 Legionella species identifies large and diverse effector repertoires.</title>
        <authorList>
            <person name="Burstein D."/>
            <person name="Amaro F."/>
            <person name="Zusman T."/>
            <person name="Lifshitz Z."/>
            <person name="Cohen O."/>
            <person name="Gilbert J.A."/>
            <person name="Pupko T."/>
            <person name="Shuman H.A."/>
            <person name="Segal G."/>
        </authorList>
    </citation>
    <scope>NUCLEOTIDE SEQUENCE [LARGE SCALE GENOMIC DNA]</scope>
    <source>
        <strain evidence="15 16">PX-1-G2-E2</strain>
    </source>
</reference>
<evidence type="ECO:0000256" key="6">
    <source>
        <dbReference type="ARBA" id="ARBA00022723"/>
    </source>
</evidence>
<keyword evidence="2 11" id="KW-0698">rRNA processing</keyword>
<dbReference type="CDD" id="cd02440">
    <property type="entry name" value="AdoMet_MTases"/>
    <property type="match status" value="1"/>
</dbReference>
<evidence type="ECO:0000256" key="1">
    <source>
        <dbReference type="ARBA" id="ARBA00022485"/>
    </source>
</evidence>
<evidence type="ECO:0000256" key="9">
    <source>
        <dbReference type="ARBA" id="ARBA00052756"/>
    </source>
</evidence>
<feature type="binding site" evidence="11">
    <location>
        <position position="353"/>
    </location>
    <ligand>
        <name>S-adenosyl-L-methionine</name>
        <dbReference type="ChEBI" id="CHEBI:59789"/>
    </ligand>
</feature>
<evidence type="ECO:0000313" key="15">
    <source>
        <dbReference type="EMBL" id="KTD26182.1"/>
    </source>
</evidence>
<evidence type="ECO:0000256" key="3">
    <source>
        <dbReference type="ARBA" id="ARBA00022603"/>
    </source>
</evidence>
<feature type="active site" description="Nucleophile" evidence="11 12">
    <location>
        <position position="400"/>
    </location>
</feature>
<accession>A0A0W0W2Q2</accession>
<organism evidence="15 16">
    <name type="scientific">Legionella maceachernii</name>
    <dbReference type="NCBI Taxonomy" id="466"/>
    <lineage>
        <taxon>Bacteria</taxon>
        <taxon>Pseudomonadati</taxon>
        <taxon>Pseudomonadota</taxon>
        <taxon>Gammaproteobacteria</taxon>
        <taxon>Legionellales</taxon>
        <taxon>Legionellaceae</taxon>
        <taxon>Legionella</taxon>
    </lineage>
</organism>
<feature type="binding site" evidence="11">
    <location>
        <position position="166"/>
    </location>
    <ligand>
        <name>[4Fe-4S] cluster</name>
        <dbReference type="ChEBI" id="CHEBI:49883"/>
    </ligand>
</feature>
<dbReference type="PANTHER" id="PTHR11061">
    <property type="entry name" value="RNA M5U METHYLTRANSFERASE"/>
    <property type="match status" value="1"/>
</dbReference>
<feature type="binding site" evidence="11 12">
    <location>
        <position position="326"/>
    </location>
    <ligand>
        <name>S-adenosyl-L-methionine</name>
        <dbReference type="ChEBI" id="CHEBI:59789"/>
    </ligand>
</feature>
<evidence type="ECO:0000256" key="10">
    <source>
        <dbReference type="ARBA" id="ARBA00059995"/>
    </source>
</evidence>
<dbReference type="SUPFAM" id="SSF53335">
    <property type="entry name" value="S-adenosyl-L-methionine-dependent methyltransferases"/>
    <property type="match status" value="1"/>
</dbReference>
<evidence type="ECO:0000259" key="14">
    <source>
        <dbReference type="PROSITE" id="PS50926"/>
    </source>
</evidence>
<evidence type="ECO:0000256" key="11">
    <source>
        <dbReference type="HAMAP-Rule" id="MF_01010"/>
    </source>
</evidence>
<evidence type="ECO:0000256" key="8">
    <source>
        <dbReference type="ARBA" id="ARBA00023014"/>
    </source>
</evidence>
<dbReference type="EMBL" id="LNYL01000041">
    <property type="protein sequence ID" value="KTD26182.1"/>
    <property type="molecule type" value="Genomic_DNA"/>
</dbReference>
<sequence length="444" mass="50078">MSKRRQRIPATIQTAEIEKFSHDGRGIARIGGKATFIQGALPGEQVSFQYTRIKADFDEGKTIAILSPSSSRVEPRCPHYTMCGGCSLQHLDEQAQIHEKQTLLLDLLLRVGHCQPERLLEPLASAHWHYRNKARLSARYVEKKQTVLVGFREKNNPRYITEINQCPVLNARIDEEIVHLRQLINSLDNPSIIAQVEVAAGDEDIALIFRHLEPLSETDKEKLRHFGHESQFRLFLQSGGADTVTLFYPDDGNDFLTYTLPQEKIHFRFHPTDFTQVNAGLNRLMVSHTLELMALTKDDVVLDLFCGLGNFSLPLAKHCTKVVGVEGSETMVSRAKMNAQLNGITNTEFFCYDLEQSDALSVLFKQQFTKLLIDPPRSGALEIIKQIDKLNPQRLVYVSCNPATLARDSNILVNQKGYQLRAAGVMDMFPHTAHVESIALFEKG</sequence>
<protein>
    <recommendedName>
        <fullName evidence="11">23S rRNA (uracil(1939)-C(5))-methyltransferase RlmD</fullName>
        <ecNumber evidence="11">2.1.1.190</ecNumber>
    </recommendedName>
    <alternativeName>
        <fullName evidence="11">23S rRNA(m5U1939)-methyltransferase</fullName>
    </alternativeName>
</protein>
<dbReference type="InterPro" id="IPR010280">
    <property type="entry name" value="U5_MeTrfase_fam"/>
</dbReference>
<keyword evidence="6 11" id="KW-0479">Metal-binding</keyword>
<feature type="binding site" evidence="11">
    <location>
        <position position="83"/>
    </location>
    <ligand>
        <name>[4Fe-4S] cluster</name>
        <dbReference type="ChEBI" id="CHEBI:49883"/>
    </ligand>
</feature>
<dbReference type="NCBIfam" id="NF009639">
    <property type="entry name" value="PRK13168.1"/>
    <property type="match status" value="1"/>
</dbReference>
<dbReference type="HAMAP" id="MF_01010">
    <property type="entry name" value="23SrRNA_methyltr_RlmD"/>
    <property type="match status" value="1"/>
</dbReference>
<evidence type="ECO:0000256" key="7">
    <source>
        <dbReference type="ARBA" id="ARBA00023004"/>
    </source>
</evidence>
<proteinExistence type="inferred from homology"/>
<dbReference type="FunFam" id="2.40.50.140:FF:000097">
    <property type="entry name" value="23S rRNA (uracil(1939)-C(5))-methyltransferase RlmD"/>
    <property type="match status" value="1"/>
</dbReference>
<dbReference type="Proteomes" id="UP000054908">
    <property type="component" value="Unassembled WGS sequence"/>
</dbReference>
<dbReference type="PROSITE" id="PS51687">
    <property type="entry name" value="SAM_MT_RNA_M5U"/>
    <property type="match status" value="1"/>
</dbReference>
<dbReference type="GO" id="GO:0070475">
    <property type="term" value="P:rRNA base methylation"/>
    <property type="evidence" value="ECO:0007669"/>
    <property type="project" value="TreeGrafter"/>
</dbReference>
<keyword evidence="16" id="KW-1185">Reference proteome</keyword>
<keyword evidence="4 11" id="KW-0808">Transferase</keyword>
<keyword evidence="5 11" id="KW-0949">S-adenosyl-L-methionine</keyword>
<dbReference type="STRING" id="466.Lmac_1550"/>
<dbReference type="GO" id="GO:0070041">
    <property type="term" value="F:rRNA (uridine-C5-)-methyltransferase activity"/>
    <property type="evidence" value="ECO:0007669"/>
    <property type="project" value="UniProtKB-UniRule"/>
</dbReference>
<comment type="similarity">
    <text evidence="11">Belongs to the class I-like SAM-binding methyltransferase superfamily. RNA M5U methyltransferase family. RlmD subfamily.</text>
</comment>
<dbReference type="InterPro" id="IPR002792">
    <property type="entry name" value="TRAM_dom"/>
</dbReference>
<dbReference type="PROSITE" id="PS50926">
    <property type="entry name" value="TRAM"/>
    <property type="match status" value="1"/>
</dbReference>
<dbReference type="GO" id="GO:0003723">
    <property type="term" value="F:RNA binding"/>
    <property type="evidence" value="ECO:0007669"/>
    <property type="project" value="InterPro"/>
</dbReference>
<keyword evidence="1 11" id="KW-0004">4Fe-4S</keyword>
<dbReference type="InterPro" id="IPR012340">
    <property type="entry name" value="NA-bd_OB-fold"/>
</dbReference>
<evidence type="ECO:0000313" key="16">
    <source>
        <dbReference type="Proteomes" id="UP000054908"/>
    </source>
</evidence>
<feature type="binding site" evidence="11">
    <location>
        <position position="86"/>
    </location>
    <ligand>
        <name>[4Fe-4S] cluster</name>
        <dbReference type="ChEBI" id="CHEBI:49883"/>
    </ligand>
</feature>
<feature type="binding site" evidence="11">
    <location>
        <position position="77"/>
    </location>
    <ligand>
        <name>[4Fe-4S] cluster</name>
        <dbReference type="ChEBI" id="CHEBI:49883"/>
    </ligand>
</feature>
<dbReference type="PANTHER" id="PTHR11061:SF49">
    <property type="entry name" value="23S RRNA (URACIL(1939)-C(5))-METHYLTRANSFERASE RLMD"/>
    <property type="match status" value="1"/>
</dbReference>
<dbReference type="PROSITE" id="PS01231">
    <property type="entry name" value="TRMA_2"/>
    <property type="match status" value="1"/>
</dbReference>
<evidence type="ECO:0000256" key="12">
    <source>
        <dbReference type="PROSITE-ProRule" id="PRU01024"/>
    </source>
</evidence>
<feature type="binding site" evidence="11">
    <location>
        <position position="310"/>
    </location>
    <ligand>
        <name>S-adenosyl-L-methionine</name>
        <dbReference type="ChEBI" id="CHEBI:59789"/>
    </ligand>
</feature>
<keyword evidence="8 11" id="KW-0411">Iron-sulfur</keyword>
<gene>
    <name evidence="15" type="primary">rumA</name>
    <name evidence="11" type="synonym">rlmD</name>
    <name evidence="15" type="ORF">Lmac_1550</name>
</gene>
<dbReference type="Gene3D" id="2.40.50.140">
    <property type="entry name" value="Nucleic acid-binding proteins"/>
    <property type="match status" value="1"/>
</dbReference>